<dbReference type="GO" id="GO:0009252">
    <property type="term" value="P:peptidoglycan biosynthetic process"/>
    <property type="evidence" value="ECO:0007669"/>
    <property type="project" value="UniProtKB-UniRule"/>
</dbReference>
<dbReference type="PIRSF" id="PIRSF002869">
    <property type="entry name" value="MviN"/>
    <property type="match status" value="1"/>
</dbReference>
<dbReference type="GO" id="GO:0034204">
    <property type="term" value="P:lipid translocation"/>
    <property type="evidence" value="ECO:0007669"/>
    <property type="project" value="TreeGrafter"/>
</dbReference>
<dbReference type="Proteomes" id="UP000059074">
    <property type="component" value="Unassembled WGS sequence"/>
</dbReference>
<feature type="transmembrane region" description="Helical" evidence="10">
    <location>
        <begin position="386"/>
        <end position="408"/>
    </location>
</feature>
<evidence type="ECO:0000256" key="1">
    <source>
        <dbReference type="ARBA" id="ARBA00004651"/>
    </source>
</evidence>
<dbReference type="InterPro" id="IPR004268">
    <property type="entry name" value="MurJ"/>
</dbReference>
<keyword evidence="4 10" id="KW-0133">Cell shape</keyword>
<keyword evidence="10 11" id="KW-0961">Cell wall biogenesis/degradation</keyword>
<feature type="transmembrane region" description="Helical" evidence="10">
    <location>
        <begin position="488"/>
        <end position="513"/>
    </location>
</feature>
<dbReference type="CDD" id="cd13123">
    <property type="entry name" value="MATE_MurJ_like"/>
    <property type="match status" value="1"/>
</dbReference>
<keyword evidence="3 10" id="KW-0812">Transmembrane</keyword>
<evidence type="ECO:0000313" key="13">
    <source>
        <dbReference type="Proteomes" id="UP000059074"/>
    </source>
</evidence>
<dbReference type="RefSeq" id="WP_068462128.1">
    <property type="nucleotide sequence ID" value="NZ_LMTR01000066.1"/>
</dbReference>
<evidence type="ECO:0000256" key="11">
    <source>
        <dbReference type="PIRNR" id="PIRNR002869"/>
    </source>
</evidence>
<dbReference type="InterPro" id="IPR051050">
    <property type="entry name" value="Lipid_II_flippase_MurJ/MviN"/>
</dbReference>
<dbReference type="OrthoDB" id="9816572at2"/>
<reference evidence="12 13" key="1">
    <citation type="submission" date="2015-10" db="EMBL/GenBank/DDBJ databases">
        <title>Transcriptomic analysis of a linuron degrading triple-species bacterial consortium.</title>
        <authorList>
            <person name="Albers P."/>
        </authorList>
    </citation>
    <scope>NUCLEOTIDE SEQUENCE [LARGE SCALE GENOMIC DNA]</scope>
    <source>
        <strain evidence="12 13">WDL6</strain>
    </source>
</reference>
<comment type="subcellular location">
    <subcellularLocation>
        <location evidence="10">Cell inner membrane</location>
        <topology evidence="10">Multi-pass membrane protein</topology>
    </subcellularLocation>
    <subcellularLocation>
        <location evidence="1">Cell membrane</location>
        <topology evidence="1">Multi-pass membrane protein</topology>
    </subcellularLocation>
</comment>
<evidence type="ECO:0000313" key="12">
    <source>
        <dbReference type="EMBL" id="KWT67050.1"/>
    </source>
</evidence>
<dbReference type="PANTHER" id="PTHR47019:SF1">
    <property type="entry name" value="LIPID II FLIPPASE MURJ"/>
    <property type="match status" value="1"/>
</dbReference>
<dbReference type="PANTHER" id="PTHR47019">
    <property type="entry name" value="LIPID II FLIPPASE MURJ"/>
    <property type="match status" value="1"/>
</dbReference>
<feature type="transmembrane region" description="Helical" evidence="10">
    <location>
        <begin position="190"/>
        <end position="212"/>
    </location>
</feature>
<keyword evidence="6 10" id="KW-1133">Transmembrane helix</keyword>
<accession>A0A125NUL8</accession>
<evidence type="ECO:0000256" key="3">
    <source>
        <dbReference type="ARBA" id="ARBA00022692"/>
    </source>
</evidence>
<keyword evidence="2 10" id="KW-1003">Cell membrane</keyword>
<feature type="transmembrane region" description="Helical" evidence="10">
    <location>
        <begin position="316"/>
        <end position="335"/>
    </location>
</feature>
<evidence type="ECO:0000256" key="9">
    <source>
        <dbReference type="ARBA" id="ARBA00061532"/>
    </source>
</evidence>
<dbReference type="Pfam" id="PF03023">
    <property type="entry name" value="MurJ"/>
    <property type="match status" value="1"/>
</dbReference>
<feature type="transmembrane region" description="Helical" evidence="10">
    <location>
        <begin position="355"/>
        <end position="374"/>
    </location>
</feature>
<evidence type="ECO:0000256" key="8">
    <source>
        <dbReference type="ARBA" id="ARBA00060041"/>
    </source>
</evidence>
<dbReference type="GO" id="GO:0015648">
    <property type="term" value="F:lipid-linked peptidoglycan transporter activity"/>
    <property type="evidence" value="ECO:0007669"/>
    <property type="project" value="UniProtKB-UniRule"/>
</dbReference>
<keyword evidence="10 11" id="KW-0813">Transport</keyword>
<dbReference type="PRINTS" id="PR01806">
    <property type="entry name" value="VIRFACTRMVIN"/>
</dbReference>
<feature type="transmembrane region" description="Helical" evidence="10">
    <location>
        <begin position="91"/>
        <end position="114"/>
    </location>
</feature>
<dbReference type="AlphaFoldDB" id="A0A125NUL8"/>
<proteinExistence type="inferred from homology"/>
<feature type="transmembrane region" description="Helical" evidence="10">
    <location>
        <begin position="163"/>
        <end position="184"/>
    </location>
</feature>
<comment type="similarity">
    <text evidence="9 10 11">Belongs to the MurJ/MviN family.</text>
</comment>
<protein>
    <recommendedName>
        <fullName evidence="10">Probable lipid II flippase MurJ</fullName>
    </recommendedName>
</protein>
<comment type="pathway">
    <text evidence="10">Cell wall biogenesis; peptidoglycan biosynthesis.</text>
</comment>
<gene>
    <name evidence="10" type="primary">murJ</name>
    <name evidence="12" type="ORF">APY04_2037</name>
</gene>
<feature type="transmembrane region" description="Helical" evidence="10">
    <location>
        <begin position="414"/>
        <end position="436"/>
    </location>
</feature>
<feature type="transmembrane region" description="Helical" evidence="10">
    <location>
        <begin position="277"/>
        <end position="295"/>
    </location>
</feature>
<sequence length="524" mass="56941">MKLYRSFATVGGLTMVSRVFGFIRDIAFAWAFGSGMVADAFNVAFRFPNLFRRLFGEGAFNSAFIPLFAKELEGNGKDEARAFAEEAMSGLFAVLIGLTIVAILTMPWLMYILAPGFAATPEKFDLAVLLTQITFPYLLCMSLVALFSGVLNTFGKFVESSSVSIVLNLTLLAAIFTGFALGFHNDPAGGIVQAIGVFVAGVLQLWLLIDGLRRNNFTLKLRRPRMTPRMWRLVKLGIPGVIAGGVTQINILIGTIIASMQGGAVSQLYYADRLYELPLAIVGIAIGVVLLPDVSRHLRAGNHEAVHDAQNRSLEFSMLLTFPAAVALAVVPQPIVSALFERGMFLASDTAATSALLAVFAIGLPGFVLIKVFSPSYFAREDTKTPMYYAMISLTANTLGSIGLFFLFRSYGWMPHLGIAVATTLGGLLNASLLYATLARRGDFVLDRRVKRTLPRIVLASALMGVVLWLVARTLSHHFGPEAAEWSRFLALFAIVGAGLITYAVAVFLTGALDRRQLRSFIKR</sequence>
<feature type="transmembrane region" description="Helical" evidence="10">
    <location>
        <begin position="457"/>
        <end position="476"/>
    </location>
</feature>
<dbReference type="UniPathway" id="UPA00219"/>
<evidence type="ECO:0000256" key="5">
    <source>
        <dbReference type="ARBA" id="ARBA00022984"/>
    </source>
</evidence>
<comment type="caution">
    <text evidence="12">The sequence shown here is derived from an EMBL/GenBank/DDBJ whole genome shotgun (WGS) entry which is preliminary data.</text>
</comment>
<evidence type="ECO:0000256" key="10">
    <source>
        <dbReference type="HAMAP-Rule" id="MF_02078"/>
    </source>
</evidence>
<evidence type="ECO:0000256" key="4">
    <source>
        <dbReference type="ARBA" id="ARBA00022960"/>
    </source>
</evidence>
<dbReference type="GO" id="GO:0071555">
    <property type="term" value="P:cell wall organization"/>
    <property type="evidence" value="ECO:0007669"/>
    <property type="project" value="UniProtKB-UniRule"/>
</dbReference>
<evidence type="ECO:0000256" key="2">
    <source>
        <dbReference type="ARBA" id="ARBA00022475"/>
    </source>
</evidence>
<evidence type="ECO:0000256" key="7">
    <source>
        <dbReference type="ARBA" id="ARBA00023136"/>
    </source>
</evidence>
<dbReference type="GO" id="GO:0005886">
    <property type="term" value="C:plasma membrane"/>
    <property type="evidence" value="ECO:0007669"/>
    <property type="project" value="UniProtKB-SubCell"/>
</dbReference>
<keyword evidence="5 10" id="KW-0573">Peptidoglycan synthesis</keyword>
<keyword evidence="10" id="KW-0997">Cell inner membrane</keyword>
<organism evidence="12 13">
    <name type="scientific">Hyphomicrobium sulfonivorans</name>
    <dbReference type="NCBI Taxonomy" id="121290"/>
    <lineage>
        <taxon>Bacteria</taxon>
        <taxon>Pseudomonadati</taxon>
        <taxon>Pseudomonadota</taxon>
        <taxon>Alphaproteobacteria</taxon>
        <taxon>Hyphomicrobiales</taxon>
        <taxon>Hyphomicrobiaceae</taxon>
        <taxon>Hyphomicrobium</taxon>
    </lineage>
</organism>
<dbReference type="GO" id="GO:0008360">
    <property type="term" value="P:regulation of cell shape"/>
    <property type="evidence" value="ECO:0007669"/>
    <property type="project" value="UniProtKB-UniRule"/>
</dbReference>
<keyword evidence="13" id="KW-1185">Reference proteome</keyword>
<dbReference type="NCBIfam" id="TIGR01695">
    <property type="entry name" value="murJ_mviN"/>
    <property type="match status" value="1"/>
</dbReference>
<feature type="transmembrane region" description="Helical" evidence="10">
    <location>
        <begin position="126"/>
        <end position="151"/>
    </location>
</feature>
<comment type="function">
    <text evidence="8 10 11">Involved in peptidoglycan biosynthesis. Transports lipid-linked peptidoglycan precursors from the inner to the outer leaflet of the cytoplasmic membrane.</text>
</comment>
<feature type="transmembrane region" description="Helical" evidence="10">
    <location>
        <begin position="233"/>
        <end position="257"/>
    </location>
</feature>
<dbReference type="EMBL" id="LMTR01000066">
    <property type="protein sequence ID" value="KWT67050.1"/>
    <property type="molecule type" value="Genomic_DNA"/>
</dbReference>
<dbReference type="STRING" id="121290.APY04_2037"/>
<evidence type="ECO:0000256" key="6">
    <source>
        <dbReference type="ARBA" id="ARBA00022989"/>
    </source>
</evidence>
<feature type="transmembrane region" description="Helical" evidence="10">
    <location>
        <begin position="26"/>
        <end position="45"/>
    </location>
</feature>
<keyword evidence="7 10" id="KW-0472">Membrane</keyword>
<name>A0A125NUL8_HYPSL</name>
<dbReference type="PATRIC" id="fig|121290.4.peg.1329"/>
<dbReference type="HAMAP" id="MF_02078">
    <property type="entry name" value="MurJ_MviN"/>
    <property type="match status" value="1"/>
</dbReference>